<dbReference type="Pfam" id="PF00144">
    <property type="entry name" value="Beta-lactamase"/>
    <property type="match status" value="1"/>
</dbReference>
<keyword evidence="5" id="KW-0378">Hydrolase</keyword>
<reference evidence="5 6" key="1">
    <citation type="submission" date="2024-09" db="EMBL/GenBank/DDBJ databases">
        <authorList>
            <person name="Sun Q."/>
            <person name="Mori K."/>
        </authorList>
    </citation>
    <scope>NUCLEOTIDE SEQUENCE [LARGE SCALE GENOMIC DNA]</scope>
    <source>
        <strain evidence="5 6">KCTC 23315</strain>
    </source>
</reference>
<dbReference type="EMBL" id="JBHLXP010000001">
    <property type="protein sequence ID" value="MFC0047289.1"/>
    <property type="molecule type" value="Genomic_DNA"/>
</dbReference>
<dbReference type="InterPro" id="IPR012338">
    <property type="entry name" value="Beta-lactam/transpept-like"/>
</dbReference>
<organism evidence="5 6">
    <name type="scientific">Rheinheimera tilapiae</name>
    <dbReference type="NCBI Taxonomy" id="875043"/>
    <lineage>
        <taxon>Bacteria</taxon>
        <taxon>Pseudomonadati</taxon>
        <taxon>Pseudomonadota</taxon>
        <taxon>Gammaproteobacteria</taxon>
        <taxon>Chromatiales</taxon>
        <taxon>Chromatiaceae</taxon>
        <taxon>Rheinheimera</taxon>
    </lineage>
</organism>
<sequence length="479" mass="52603">MHLFNKKISLLALFCAAFASATTLADIRWPDTPAAQLAKQRLQAFNTGDAAKLQAFKTAHEPDMQLERELAFRQMTGGFEALRVTQDDAGQVTVIIREHDGDRVGSMTLQLDGKDSKRVKSVSLQPMAIVPADLMPTRLSEHDAQQRLQSKAQKLLAEEQFAGNLLVARGGDIRLQQHFGDARRDIAQKNTANTQFRLGSMYKMFTAIAVLQLVERGQLQLDAPLITYLSDYPNTTLAKNTTLRHLLTHTGGTGDIFTDEYQQQRLKTREHADYVRLFGHRAPEFTPGSREAYSNYGYVLLGRVIERVSGQSYHTYVRDHIFKPAGMHATGAEPEEQVRTQLSVGYMHSEKGLVNNRDTLPWRGTAAGGGYSTTGDLQLFAQALLNGKLIAAQTLAAATRSQTPSGLYGYGFQLGGEGTARHFGHVGGAEGMNGALRIYPATGDVVIALSNMDPPAAESLVEYYGNRMPLVTTVTTQSK</sequence>
<gene>
    <name evidence="5" type="ORF">ACFFJP_03165</name>
</gene>
<feature type="signal peptide" evidence="3">
    <location>
        <begin position="1"/>
        <end position="25"/>
    </location>
</feature>
<evidence type="ECO:0000313" key="6">
    <source>
        <dbReference type="Proteomes" id="UP001589813"/>
    </source>
</evidence>
<dbReference type="RefSeq" id="WP_377240441.1">
    <property type="nucleotide sequence ID" value="NZ_JBHLXP010000001.1"/>
</dbReference>
<dbReference type="Proteomes" id="UP001589813">
    <property type="component" value="Unassembled WGS sequence"/>
</dbReference>
<dbReference type="PANTHER" id="PTHR46825:SF11">
    <property type="entry name" value="PENICILLIN-BINDING PROTEIN 4"/>
    <property type="match status" value="1"/>
</dbReference>
<feature type="chain" id="PRO_5047302319" evidence="3">
    <location>
        <begin position="26"/>
        <end position="479"/>
    </location>
</feature>
<dbReference type="Gene3D" id="3.40.710.10">
    <property type="entry name" value="DD-peptidase/beta-lactamase superfamily"/>
    <property type="match status" value="1"/>
</dbReference>
<comment type="subcellular location">
    <subcellularLocation>
        <location evidence="1">Membrane</location>
    </subcellularLocation>
</comment>
<feature type="domain" description="Beta-lactamase-related" evidence="4">
    <location>
        <begin position="152"/>
        <end position="458"/>
    </location>
</feature>
<dbReference type="InterPro" id="IPR001466">
    <property type="entry name" value="Beta-lactam-related"/>
</dbReference>
<comment type="caution">
    <text evidence="5">The sequence shown here is derived from an EMBL/GenBank/DDBJ whole genome shotgun (WGS) entry which is preliminary data.</text>
</comment>
<dbReference type="GO" id="GO:0016787">
    <property type="term" value="F:hydrolase activity"/>
    <property type="evidence" value="ECO:0007669"/>
    <property type="project" value="UniProtKB-KW"/>
</dbReference>
<proteinExistence type="predicted"/>
<protein>
    <submittedName>
        <fullName evidence="5">Serine hydrolase domain-containing protein</fullName>
        <ecNumber evidence="5">3.-.-.-</ecNumber>
    </submittedName>
</protein>
<dbReference type="InterPro" id="IPR050491">
    <property type="entry name" value="AmpC-like"/>
</dbReference>
<dbReference type="EC" id="3.-.-.-" evidence="5"/>
<evidence type="ECO:0000313" key="5">
    <source>
        <dbReference type="EMBL" id="MFC0047289.1"/>
    </source>
</evidence>
<name>A0ABV6BA79_9GAMM</name>
<keyword evidence="3" id="KW-0732">Signal</keyword>
<dbReference type="PANTHER" id="PTHR46825">
    <property type="entry name" value="D-ALANYL-D-ALANINE-CARBOXYPEPTIDASE/ENDOPEPTIDASE AMPH"/>
    <property type="match status" value="1"/>
</dbReference>
<evidence type="ECO:0000256" key="3">
    <source>
        <dbReference type="SAM" id="SignalP"/>
    </source>
</evidence>
<accession>A0ABV6BA79</accession>
<evidence type="ECO:0000256" key="2">
    <source>
        <dbReference type="ARBA" id="ARBA00023136"/>
    </source>
</evidence>
<dbReference type="SUPFAM" id="SSF56601">
    <property type="entry name" value="beta-lactamase/transpeptidase-like"/>
    <property type="match status" value="1"/>
</dbReference>
<evidence type="ECO:0000256" key="1">
    <source>
        <dbReference type="ARBA" id="ARBA00004370"/>
    </source>
</evidence>
<keyword evidence="2" id="KW-0472">Membrane</keyword>
<evidence type="ECO:0000259" key="4">
    <source>
        <dbReference type="Pfam" id="PF00144"/>
    </source>
</evidence>
<keyword evidence="6" id="KW-1185">Reference proteome</keyword>